<dbReference type="InterPro" id="IPR036709">
    <property type="entry name" value="Autotransporte_beta_dom_sf"/>
</dbReference>
<accession>A0ABY5UYW8</accession>
<gene>
    <name evidence="2" type="ORF">NQ491_09215</name>
</gene>
<organism evidence="2 3">
    <name type="scientific">Alistipes ihumii AP11</name>
    <dbReference type="NCBI Taxonomy" id="1211813"/>
    <lineage>
        <taxon>Bacteria</taxon>
        <taxon>Pseudomonadati</taxon>
        <taxon>Bacteroidota</taxon>
        <taxon>Bacteroidia</taxon>
        <taxon>Bacteroidales</taxon>
        <taxon>Rikenellaceae</taxon>
        <taxon>Alistipes</taxon>
    </lineage>
</organism>
<dbReference type="Gene3D" id="2.40.128.130">
    <property type="entry name" value="Autotransporter beta-domain"/>
    <property type="match status" value="1"/>
</dbReference>
<dbReference type="SUPFAM" id="SSF103515">
    <property type="entry name" value="Autotransporter"/>
    <property type="match status" value="1"/>
</dbReference>
<sequence length="201" mass="22621">MNVFISNRVVLALLCLGAIWGGSAAAQERPIGPRRPLPLLEVKTNALYWATSSLNAGFETGLTPDISLVIDAGYNPWTFGDNRKFKFWLLQPEVRHWFGCRSEGHFLGVHFLYAGFNVGGVKFLGMADRRYEGSLYGAGVAYGYRWPVGKRWSVEATAALGYLRSDYERYVWKRCGRYLGRGHKNYFGPTKIGVSFCFAIE</sequence>
<protein>
    <submittedName>
        <fullName evidence="2">DUF3575 domain-containing protein</fullName>
    </submittedName>
</protein>
<name>A0ABY5UYW8_9BACT</name>
<keyword evidence="1" id="KW-0732">Signal</keyword>
<feature type="chain" id="PRO_5047076274" evidence="1">
    <location>
        <begin position="27"/>
        <end position="201"/>
    </location>
</feature>
<dbReference type="EMBL" id="CP102294">
    <property type="protein sequence ID" value="UWN56823.1"/>
    <property type="molecule type" value="Genomic_DNA"/>
</dbReference>
<dbReference type="RefSeq" id="WP_019245867.1">
    <property type="nucleotide sequence ID" value="NZ_CAPH01000012.1"/>
</dbReference>
<evidence type="ECO:0000313" key="3">
    <source>
        <dbReference type="Proteomes" id="UP001059295"/>
    </source>
</evidence>
<reference evidence="2" key="1">
    <citation type="journal article" date="2022" name="Cell">
        <title>Design, construction, and in vivo augmentation of a complex gut microbiome.</title>
        <authorList>
            <person name="Cheng A.G."/>
            <person name="Ho P.Y."/>
            <person name="Aranda-Diaz A."/>
            <person name="Jain S."/>
            <person name="Yu F.B."/>
            <person name="Meng X."/>
            <person name="Wang M."/>
            <person name="Iakiviak M."/>
            <person name="Nagashima K."/>
            <person name="Zhao A."/>
            <person name="Murugkar P."/>
            <person name="Patil A."/>
            <person name="Atabakhsh K."/>
            <person name="Weakley A."/>
            <person name="Yan J."/>
            <person name="Brumbaugh A.R."/>
            <person name="Higginbottom S."/>
            <person name="Dimas A."/>
            <person name="Shiver A.L."/>
            <person name="Deutschbauer A."/>
            <person name="Neff N."/>
            <person name="Sonnenburg J.L."/>
            <person name="Huang K.C."/>
            <person name="Fischbach M.A."/>
        </authorList>
    </citation>
    <scope>NUCLEOTIDE SEQUENCE</scope>
    <source>
        <strain evidence="2">AP11</strain>
    </source>
</reference>
<dbReference type="Pfam" id="PF12099">
    <property type="entry name" value="DUF3575"/>
    <property type="match status" value="1"/>
</dbReference>
<evidence type="ECO:0000256" key="1">
    <source>
        <dbReference type="SAM" id="SignalP"/>
    </source>
</evidence>
<evidence type="ECO:0000313" key="2">
    <source>
        <dbReference type="EMBL" id="UWN56823.1"/>
    </source>
</evidence>
<dbReference type="GeneID" id="82891911"/>
<dbReference type="InterPro" id="IPR021958">
    <property type="entry name" value="DUF3575"/>
</dbReference>
<feature type="signal peptide" evidence="1">
    <location>
        <begin position="1"/>
        <end position="26"/>
    </location>
</feature>
<dbReference type="Proteomes" id="UP001059295">
    <property type="component" value="Chromosome"/>
</dbReference>
<keyword evidence="3" id="KW-1185">Reference proteome</keyword>
<proteinExistence type="predicted"/>